<evidence type="ECO:0000313" key="5">
    <source>
        <dbReference type="EMBL" id="TVO75745.1"/>
    </source>
</evidence>
<dbReference type="PANTHER" id="PTHR43584:SF8">
    <property type="entry name" value="N-ACETYLMURAMATE ALPHA-1-PHOSPHATE URIDYLYLTRANSFERASE"/>
    <property type="match status" value="1"/>
</dbReference>
<evidence type="ECO:0000313" key="6">
    <source>
        <dbReference type="Proteomes" id="UP000318349"/>
    </source>
</evidence>
<name>A0A557R573_9RHOO</name>
<sequence length="253" mass="28006">MKVIILAAGEGTRLRPYTLERPKCMVTVDGTSLLERQLAVLHACGLDDITLIGGYRADMLPSKGITIRTNPRYFETNMVWTLFCAEADLEGDIIIAYGDIVYSADILRALLADDHDIAVTIDHDWEAYWRARAENPLDDAETLKIDADGNLTEIGQPPRSLAEIQGQYMGLMKFNAKGIEQLKSEFHRARDGGSIRGKPAESAYMTDLLQLLIDSGHALKAVGIHGGWVEVDTVSDLESTVTHKRLRQIARAL</sequence>
<dbReference type="InterPro" id="IPR029044">
    <property type="entry name" value="Nucleotide-diphossugar_trans"/>
</dbReference>
<proteinExistence type="predicted"/>
<evidence type="ECO:0000259" key="4">
    <source>
        <dbReference type="Pfam" id="PF12804"/>
    </source>
</evidence>
<dbReference type="Gene3D" id="3.90.550.10">
    <property type="entry name" value="Spore Coat Polysaccharide Biosynthesis Protein SpsA, Chain A"/>
    <property type="match status" value="1"/>
</dbReference>
<dbReference type="PANTHER" id="PTHR43584">
    <property type="entry name" value="NUCLEOTIDYL TRANSFERASE"/>
    <property type="match status" value="1"/>
</dbReference>
<dbReference type="EMBL" id="VMNI01000011">
    <property type="protein sequence ID" value="TVO75745.1"/>
    <property type="molecule type" value="Genomic_DNA"/>
</dbReference>
<dbReference type="InterPro" id="IPR025877">
    <property type="entry name" value="MobA-like_NTP_Trfase"/>
</dbReference>
<evidence type="ECO:0000256" key="2">
    <source>
        <dbReference type="ARBA" id="ARBA00022695"/>
    </source>
</evidence>
<dbReference type="InterPro" id="IPR050065">
    <property type="entry name" value="GlmU-like"/>
</dbReference>
<dbReference type="AlphaFoldDB" id="A0A557R573"/>
<dbReference type="Proteomes" id="UP000318349">
    <property type="component" value="Unassembled WGS sequence"/>
</dbReference>
<dbReference type="SUPFAM" id="SSF53448">
    <property type="entry name" value="Nucleotide-diphospho-sugar transferases"/>
    <property type="match status" value="1"/>
</dbReference>
<keyword evidence="1 5" id="KW-0808">Transferase</keyword>
<reference evidence="5 6" key="1">
    <citation type="submission" date="2019-07" db="EMBL/GenBank/DDBJ databases">
        <title>The pathways for chlorine oxyanion respiration interact through the shared metabolite chlorate.</title>
        <authorList>
            <person name="Barnum T.P."/>
            <person name="Cheng Y."/>
            <person name="Hill K.A."/>
            <person name="Lucas L.N."/>
            <person name="Carlson H.K."/>
            <person name="Coates J.D."/>
        </authorList>
    </citation>
    <scope>NUCLEOTIDE SEQUENCE [LARGE SCALE GENOMIC DNA]</scope>
    <source>
        <strain evidence="5 6">SFB-1</strain>
    </source>
</reference>
<dbReference type="Pfam" id="PF12804">
    <property type="entry name" value="NTP_transf_3"/>
    <property type="match status" value="1"/>
</dbReference>
<comment type="caution">
    <text evidence="5">The sequence shown here is derived from an EMBL/GenBank/DDBJ whole genome shotgun (WGS) entry which is preliminary data.</text>
</comment>
<evidence type="ECO:0000256" key="3">
    <source>
        <dbReference type="ARBA" id="ARBA00022842"/>
    </source>
</evidence>
<feature type="domain" description="MobA-like NTP transferase" evidence="4">
    <location>
        <begin position="3"/>
        <end position="122"/>
    </location>
</feature>
<keyword evidence="2 5" id="KW-0548">Nucleotidyltransferase</keyword>
<accession>A0A557R573</accession>
<keyword evidence="3" id="KW-0460">Magnesium</keyword>
<protein>
    <submittedName>
        <fullName evidence="5">Phosphocholine cytidylyltransferase family protein</fullName>
    </submittedName>
</protein>
<dbReference type="GO" id="GO:0016779">
    <property type="term" value="F:nucleotidyltransferase activity"/>
    <property type="evidence" value="ECO:0007669"/>
    <property type="project" value="UniProtKB-KW"/>
</dbReference>
<evidence type="ECO:0000256" key="1">
    <source>
        <dbReference type="ARBA" id="ARBA00022679"/>
    </source>
</evidence>
<dbReference type="CDD" id="cd02523">
    <property type="entry name" value="PC_cytidylyltransferase"/>
    <property type="match status" value="1"/>
</dbReference>
<organism evidence="5 6">
    <name type="scientific">Denitromonas halophila</name>
    <dbReference type="NCBI Taxonomy" id="1629404"/>
    <lineage>
        <taxon>Bacteria</taxon>
        <taxon>Pseudomonadati</taxon>
        <taxon>Pseudomonadota</taxon>
        <taxon>Betaproteobacteria</taxon>
        <taxon>Rhodocyclales</taxon>
        <taxon>Zoogloeaceae</taxon>
        <taxon>Denitromonas</taxon>
    </lineage>
</organism>
<gene>
    <name evidence="5" type="ORF">FHP89_12385</name>
</gene>